<dbReference type="Proteomes" id="UP000054937">
    <property type="component" value="Unassembled WGS sequence"/>
</dbReference>
<feature type="compositionally biased region" description="Basic and acidic residues" evidence="4">
    <location>
        <begin position="95"/>
        <end position="117"/>
    </location>
</feature>
<comment type="caution">
    <text evidence="5">The sequence shown here is derived from an EMBL/GenBank/DDBJ whole genome shotgun (WGS) entry which is preliminary data.</text>
</comment>
<dbReference type="EMBL" id="LDAU01000212">
    <property type="protein sequence ID" value="KRW99493.1"/>
    <property type="molecule type" value="Genomic_DNA"/>
</dbReference>
<keyword evidence="2 3" id="KW-0802">TPR repeat</keyword>
<keyword evidence="1" id="KW-0677">Repeat</keyword>
<protein>
    <submittedName>
        <fullName evidence="5">Uncharacterized protein</fullName>
    </submittedName>
</protein>
<dbReference type="Gene3D" id="1.25.40.10">
    <property type="entry name" value="Tetratricopeptide repeat domain"/>
    <property type="match status" value="1"/>
</dbReference>
<evidence type="ECO:0000256" key="1">
    <source>
        <dbReference type="ARBA" id="ARBA00022737"/>
    </source>
</evidence>
<evidence type="ECO:0000256" key="3">
    <source>
        <dbReference type="PROSITE-ProRule" id="PRU00339"/>
    </source>
</evidence>
<evidence type="ECO:0000256" key="4">
    <source>
        <dbReference type="SAM" id="MobiDB-lite"/>
    </source>
</evidence>
<feature type="region of interest" description="Disordered" evidence="4">
    <location>
        <begin position="1"/>
        <end position="25"/>
    </location>
</feature>
<proteinExistence type="predicted"/>
<dbReference type="PANTHER" id="PTHR11242">
    <property type="entry name" value="ARYL HYDROCARBON RECEPTOR INTERACTING PROTEIN RELATED"/>
    <property type="match status" value="1"/>
</dbReference>
<dbReference type="InterPro" id="IPR011990">
    <property type="entry name" value="TPR-like_helical_dom_sf"/>
</dbReference>
<dbReference type="InterPro" id="IPR039663">
    <property type="entry name" value="AIP/AIPL1/TTC9"/>
</dbReference>
<dbReference type="OrthoDB" id="433738at2759"/>
<feature type="repeat" description="TPR" evidence="3">
    <location>
        <begin position="221"/>
        <end position="254"/>
    </location>
</feature>
<evidence type="ECO:0000256" key="2">
    <source>
        <dbReference type="ARBA" id="ARBA00022803"/>
    </source>
</evidence>
<dbReference type="SMART" id="SM00028">
    <property type="entry name" value="TPR"/>
    <property type="match status" value="3"/>
</dbReference>
<reference evidence="5 6" key="1">
    <citation type="journal article" date="2015" name="Sci. Rep.">
        <title>Genome of the facultative scuticociliatosis pathogen Pseudocohnilembus persalinus provides insight into its virulence through horizontal gene transfer.</title>
        <authorList>
            <person name="Xiong J."/>
            <person name="Wang G."/>
            <person name="Cheng J."/>
            <person name="Tian M."/>
            <person name="Pan X."/>
            <person name="Warren A."/>
            <person name="Jiang C."/>
            <person name="Yuan D."/>
            <person name="Miao W."/>
        </authorList>
    </citation>
    <scope>NUCLEOTIDE SEQUENCE [LARGE SCALE GENOMIC DNA]</scope>
    <source>
        <strain evidence="5">36N120E</strain>
    </source>
</reference>
<dbReference type="AlphaFoldDB" id="A0A0V0QBA3"/>
<dbReference type="PANTHER" id="PTHR11242:SF0">
    <property type="entry name" value="TPR_REGION DOMAIN-CONTAINING PROTEIN"/>
    <property type="match status" value="1"/>
</dbReference>
<name>A0A0V0QBA3_PSEPJ</name>
<dbReference type="InParanoid" id="A0A0V0QBA3"/>
<sequence length="437" mass="51850">MDQQKDNQQIDQNQKDQKAEQKGQQDIMNGLVLILTKKNEGNKQFALKKYPEAIQAYQIAIDESLKEQQKLKDKLLTLIRLEIEINKKTKLEEANKKEVETQQSEKKEQNQKEEQQEQNKQNQSTQNSQNNNIKNNQENENQNIKNKQQNDKENENEKEKEKQQFSKLQIEIAQLKQEIEANRQLVCLLQNNQASAYLENMQYAQVIEVTTQVIKSYPLSVKAIFRRGCAYLQTHKIIEANEDFKNALALAPNDQEIKKVVEMANKRLQDPLYLNEIIRKGGTKFFVNDPYINDPKQQIEQKNSDSKLDKKFELNGVRDFDLKQAKVYREKFPQSIDMLYESLIQDSWTFIDKKVTEDFGFTKFESSQWFLLFGIYQTLVLYLNVQKEQLEEARKKEQLDQLFKSKFTKDGWFKFEDREIQCLYYKLYIESNIKIDE</sequence>
<feature type="compositionally biased region" description="Basic and acidic residues" evidence="4">
    <location>
        <begin position="13"/>
        <end position="23"/>
    </location>
</feature>
<feature type="compositionally biased region" description="Basic and acidic residues" evidence="4">
    <location>
        <begin position="148"/>
        <end position="162"/>
    </location>
</feature>
<organism evidence="5 6">
    <name type="scientific">Pseudocohnilembus persalinus</name>
    <name type="common">Ciliate</name>
    <dbReference type="NCBI Taxonomy" id="266149"/>
    <lineage>
        <taxon>Eukaryota</taxon>
        <taxon>Sar</taxon>
        <taxon>Alveolata</taxon>
        <taxon>Ciliophora</taxon>
        <taxon>Intramacronucleata</taxon>
        <taxon>Oligohymenophorea</taxon>
        <taxon>Scuticociliatia</taxon>
        <taxon>Philasterida</taxon>
        <taxon>Pseudocohnilembidae</taxon>
        <taxon>Pseudocohnilembus</taxon>
    </lineage>
</organism>
<keyword evidence="6" id="KW-1185">Reference proteome</keyword>
<feature type="compositionally biased region" description="Low complexity" evidence="4">
    <location>
        <begin position="118"/>
        <end position="147"/>
    </location>
</feature>
<dbReference type="SUPFAM" id="SSF48452">
    <property type="entry name" value="TPR-like"/>
    <property type="match status" value="1"/>
</dbReference>
<feature type="compositionally biased region" description="Low complexity" evidence="4">
    <location>
        <begin position="1"/>
        <end position="12"/>
    </location>
</feature>
<dbReference type="InterPro" id="IPR019734">
    <property type="entry name" value="TPR_rpt"/>
</dbReference>
<dbReference type="PROSITE" id="PS50005">
    <property type="entry name" value="TPR"/>
    <property type="match status" value="1"/>
</dbReference>
<evidence type="ECO:0000313" key="5">
    <source>
        <dbReference type="EMBL" id="KRW99493.1"/>
    </source>
</evidence>
<evidence type="ECO:0000313" key="6">
    <source>
        <dbReference type="Proteomes" id="UP000054937"/>
    </source>
</evidence>
<feature type="region of interest" description="Disordered" evidence="4">
    <location>
        <begin position="95"/>
        <end position="162"/>
    </location>
</feature>
<gene>
    <name evidence="5" type="ORF">PPERSA_07978</name>
</gene>
<accession>A0A0V0QBA3</accession>